<dbReference type="EMBL" id="FRBD01000020">
    <property type="protein sequence ID" value="SHL04969.1"/>
    <property type="molecule type" value="Genomic_DNA"/>
</dbReference>
<evidence type="ECO:0000256" key="1">
    <source>
        <dbReference type="SAM" id="Phobius"/>
    </source>
</evidence>
<name>A0A1M6XGJ8_XYLRU</name>
<sequence>MTIRVVCAIVFVLFSWCWTYYFQRDLLTMAQHVLSHGLTHYNRLAGAVVITVVLLILQNLVHKISRLNKSFYALTFFPSMLFLGMLTNITPDPEGGITHDFPGWLAVILLIVWGGVSYVATKLQELDDDPNPNILSRSMWVNLLIMVFMMMTTAGIANTNAVFHYRMRAERCLLDGDYDGALSAGKESLECDETLVMLRMQALARKDALGEKLFEYKVCGTSKTILPTNDSICPLLLYPAERMYKFIGAIPAHKMEPMHYLKLVQRKDSVPRKVVTDYLLSGYLIDKEIDTFAREVKKYYPMNDSLPKHYSEAMVLYTHLRSKPVTVYHNTVMDEDYDNFRDLRNKYPNKMEQKGKVEEEYFGTYWYYYWYE</sequence>
<dbReference type="Proteomes" id="UP000184130">
    <property type="component" value="Unassembled WGS sequence"/>
</dbReference>
<evidence type="ECO:0000313" key="3">
    <source>
        <dbReference type="Proteomes" id="UP000184130"/>
    </source>
</evidence>
<evidence type="ECO:0000313" key="2">
    <source>
        <dbReference type="EMBL" id="SHL04969.1"/>
    </source>
</evidence>
<organism evidence="2 3">
    <name type="scientific">Xylanibacter ruminicola</name>
    <name type="common">Prevotella ruminicola</name>
    <dbReference type="NCBI Taxonomy" id="839"/>
    <lineage>
        <taxon>Bacteria</taxon>
        <taxon>Pseudomonadati</taxon>
        <taxon>Bacteroidota</taxon>
        <taxon>Bacteroidia</taxon>
        <taxon>Bacteroidales</taxon>
        <taxon>Prevotellaceae</taxon>
        <taxon>Xylanibacter</taxon>
    </lineage>
</organism>
<reference evidence="2 3" key="1">
    <citation type="submission" date="2016-11" db="EMBL/GenBank/DDBJ databases">
        <authorList>
            <person name="Jaros S."/>
            <person name="Januszkiewicz K."/>
            <person name="Wedrychowicz H."/>
        </authorList>
    </citation>
    <scope>NUCLEOTIDE SEQUENCE [LARGE SCALE GENOMIC DNA]</scope>
    <source>
        <strain evidence="2 3">KHT3</strain>
    </source>
</reference>
<keyword evidence="1" id="KW-0812">Transmembrane</keyword>
<keyword evidence="1" id="KW-0472">Membrane</keyword>
<feature type="transmembrane region" description="Helical" evidence="1">
    <location>
        <begin position="101"/>
        <end position="120"/>
    </location>
</feature>
<dbReference type="InterPro" id="IPR045692">
    <property type="entry name" value="DUF6057"/>
</dbReference>
<feature type="transmembrane region" description="Helical" evidence="1">
    <location>
        <begin position="41"/>
        <end position="59"/>
    </location>
</feature>
<protein>
    <submittedName>
        <fullName evidence="2">Uncharacterized protein</fullName>
    </submittedName>
</protein>
<feature type="transmembrane region" description="Helical" evidence="1">
    <location>
        <begin position="71"/>
        <end position="89"/>
    </location>
</feature>
<dbReference type="Pfam" id="PF19529">
    <property type="entry name" value="DUF6057"/>
    <property type="match status" value="1"/>
</dbReference>
<gene>
    <name evidence="2" type="ORF">SAMN05216463_12046</name>
</gene>
<proteinExistence type="predicted"/>
<keyword evidence="1" id="KW-1133">Transmembrane helix</keyword>
<dbReference type="AlphaFoldDB" id="A0A1M6XGJ8"/>
<accession>A0A1M6XGJ8</accession>
<feature type="transmembrane region" description="Helical" evidence="1">
    <location>
        <begin position="140"/>
        <end position="163"/>
    </location>
</feature>